<protein>
    <recommendedName>
        <fullName evidence="4">F-box domain-containing protein</fullName>
    </recommendedName>
</protein>
<reference evidence="2 3" key="1">
    <citation type="journal article" date="2014" name="BMC Genomics">
        <title>Genome and secretome analysis of the hemibiotrophic fungal pathogen, Moniliophthora roreri, which causes frosty pod rot disease of cacao: mechanisms of the biotrophic and necrotrophic phases.</title>
        <authorList>
            <person name="Meinhardt L.W."/>
            <person name="Costa G.G.L."/>
            <person name="Thomazella D.P.T."/>
            <person name="Teixeira P.J.P.L."/>
            <person name="Carazzolle M.F."/>
            <person name="Schuster S.C."/>
            <person name="Carlson J.E."/>
            <person name="Guiltinan M.J."/>
            <person name="Mieczkowski P."/>
            <person name="Farmer A."/>
            <person name="Ramaraj T."/>
            <person name="Crozier J."/>
            <person name="Davis R.E."/>
            <person name="Shao J."/>
            <person name="Melnick R.L."/>
            <person name="Pereira G.A.G."/>
            <person name="Bailey B.A."/>
        </authorList>
    </citation>
    <scope>NUCLEOTIDE SEQUENCE [LARGE SCALE GENOMIC DNA]</scope>
    <source>
        <strain evidence="2 3">MCA 2997</strain>
    </source>
</reference>
<proteinExistence type="predicted"/>
<dbReference type="KEGG" id="mrr:Moror_13904"/>
<evidence type="ECO:0000313" key="3">
    <source>
        <dbReference type="Proteomes" id="UP000017559"/>
    </source>
</evidence>
<evidence type="ECO:0000256" key="1">
    <source>
        <dbReference type="SAM" id="Coils"/>
    </source>
</evidence>
<evidence type="ECO:0000313" key="2">
    <source>
        <dbReference type="EMBL" id="ESK95058.1"/>
    </source>
</evidence>
<dbReference type="HOGENOM" id="CLU_018544_8_0_1"/>
<keyword evidence="1" id="KW-0175">Coiled coil</keyword>
<comment type="caution">
    <text evidence="2">The sequence shown here is derived from an EMBL/GenBank/DDBJ whole genome shotgun (WGS) entry which is preliminary data.</text>
</comment>
<gene>
    <name evidence="2" type="ORF">Moror_13904</name>
</gene>
<keyword evidence="3" id="KW-1185">Reference proteome</keyword>
<evidence type="ECO:0008006" key="4">
    <source>
        <dbReference type="Google" id="ProtNLM"/>
    </source>
</evidence>
<dbReference type="Gene3D" id="3.80.10.10">
    <property type="entry name" value="Ribonuclease Inhibitor"/>
    <property type="match status" value="1"/>
</dbReference>
<dbReference type="EMBL" id="AWSO01000114">
    <property type="protein sequence ID" value="ESK95058.1"/>
    <property type="molecule type" value="Genomic_DNA"/>
</dbReference>
<dbReference type="AlphaFoldDB" id="V2X796"/>
<feature type="coiled-coil region" evidence="1">
    <location>
        <begin position="45"/>
        <end position="86"/>
    </location>
</feature>
<accession>V2X796</accession>
<dbReference type="InterPro" id="IPR032675">
    <property type="entry name" value="LRR_dom_sf"/>
</dbReference>
<dbReference type="Proteomes" id="UP000017559">
    <property type="component" value="Unassembled WGS sequence"/>
</dbReference>
<sequence>MQEQDKLDPTVLCEKCKDLFIPHTVYPPIPLDVIRSNLIPSKTDIKHVAAIVEVEETELEQYESELARLRRIMDKLEAEKSALSERIERRKSWMSPIRKLPNEILDIIMSATCLSNRYTLSISPKTNTLQAYPYNLSHVSSHWRSIVTSCPRMWTSFHVDVFGLRRDIQPLLQVYLKNSRDLPLRVRIVDSGKWSADFGEDYANHLGLNGVSACSTLLSQSTRIQSLTMDVRGQIFSVLRPTSSSWDPPFAFPLLRTFHNYTNLTHIAVGSTWFWNAILAAPMLNSLAAAFVSRAKVYPFAQITSLVLMHISSIRVLLRILVQCPNLKALEVRQDRMTVDPEILNDTRPPTTLSNLKHLTVISRHENGPAGFYPLFKGITVPILNDLTIRSSKIGIHDWRSGGFLDMVQRSSCPMKNLTIELPTVVPAQSASMNTNEAFVEIFSRCPMVARLRIIIHQHHLPEGDEGSDDETHSVALGLLSALPIISGSPLDTSSSTLCPKLRMFHLIIYPKPERSGVNDNTLDALFRMVESRSRSQLALLAESVTPLTYFGLHVSNNLTDEHYDALLDPFQPRLDTLEQDRMAYEIRLGKTSS</sequence>
<organism evidence="2 3">
    <name type="scientific">Moniliophthora roreri (strain MCA 2997)</name>
    <name type="common">Cocoa frosty pod rot fungus</name>
    <name type="synonym">Crinipellis roreri</name>
    <dbReference type="NCBI Taxonomy" id="1381753"/>
    <lineage>
        <taxon>Eukaryota</taxon>
        <taxon>Fungi</taxon>
        <taxon>Dikarya</taxon>
        <taxon>Basidiomycota</taxon>
        <taxon>Agaricomycotina</taxon>
        <taxon>Agaricomycetes</taxon>
        <taxon>Agaricomycetidae</taxon>
        <taxon>Agaricales</taxon>
        <taxon>Marasmiineae</taxon>
        <taxon>Marasmiaceae</taxon>
        <taxon>Moniliophthora</taxon>
    </lineage>
</organism>
<dbReference type="OrthoDB" id="3246221at2759"/>
<name>V2X796_MONRO</name>